<protein>
    <submittedName>
        <fullName evidence="2">Uncharacterized protein</fullName>
    </submittedName>
</protein>
<evidence type="ECO:0000313" key="2">
    <source>
        <dbReference type="EMBL" id="KAF6125092.1"/>
    </source>
</evidence>
<gene>
    <name evidence="2" type="ORF">HJG60_009643</name>
</gene>
<accession>A0A834ESU3</accession>
<dbReference type="Proteomes" id="UP000664940">
    <property type="component" value="Unassembled WGS sequence"/>
</dbReference>
<dbReference type="AlphaFoldDB" id="A0A834ESU3"/>
<dbReference type="EMBL" id="JABVXQ010000002">
    <property type="protein sequence ID" value="KAF6125092.1"/>
    <property type="molecule type" value="Genomic_DNA"/>
</dbReference>
<feature type="region of interest" description="Disordered" evidence="1">
    <location>
        <begin position="231"/>
        <end position="309"/>
    </location>
</feature>
<sequence length="323" mass="33672">MRSGPGSPHLRAVAARLLLPVPRPGTRELPVGTWTWNRSLSLLPVTSTLPSAILSKRPRETQGLGPGGCWNVPQSGHPCTLSPRELRGYVKSGGPRGSRGVYSGQQRHSPQLPGHICRIYPFQEHLASRIQGSVSGSAQVPVSQGQLGVSYLGTIWPELSVPEGAGPNHGAGRPQRGVWGDGDWTHKPTSTRGPPSLHRAGPQAGLGLWQQCPVAPLRSCWPPDGAGPEACSMRTGQAGGPAGGRSPHLSRRAARGKPQGSPGLTRPQEPAGTRGTAGTSRDRGGPGHGGRASLEGGLSRGEERARSLYPGRACVVGAPLGRL</sequence>
<name>A0A834ESU3_9CHIR</name>
<evidence type="ECO:0000256" key="1">
    <source>
        <dbReference type="SAM" id="MobiDB-lite"/>
    </source>
</evidence>
<proteinExistence type="predicted"/>
<feature type="region of interest" description="Disordered" evidence="1">
    <location>
        <begin position="164"/>
        <end position="203"/>
    </location>
</feature>
<organism evidence="2 3">
    <name type="scientific">Phyllostomus discolor</name>
    <name type="common">pale spear-nosed bat</name>
    <dbReference type="NCBI Taxonomy" id="89673"/>
    <lineage>
        <taxon>Eukaryota</taxon>
        <taxon>Metazoa</taxon>
        <taxon>Chordata</taxon>
        <taxon>Craniata</taxon>
        <taxon>Vertebrata</taxon>
        <taxon>Euteleostomi</taxon>
        <taxon>Mammalia</taxon>
        <taxon>Eutheria</taxon>
        <taxon>Laurasiatheria</taxon>
        <taxon>Chiroptera</taxon>
        <taxon>Yangochiroptera</taxon>
        <taxon>Phyllostomidae</taxon>
        <taxon>Phyllostominae</taxon>
        <taxon>Phyllostomus</taxon>
    </lineage>
</organism>
<evidence type="ECO:0000313" key="3">
    <source>
        <dbReference type="Proteomes" id="UP000664940"/>
    </source>
</evidence>
<comment type="caution">
    <text evidence="2">The sequence shown here is derived from an EMBL/GenBank/DDBJ whole genome shotgun (WGS) entry which is preliminary data.</text>
</comment>
<reference evidence="2 3" key="1">
    <citation type="journal article" date="2020" name="Nature">
        <title>Six reference-quality genomes reveal evolution of bat adaptations.</title>
        <authorList>
            <person name="Jebb D."/>
            <person name="Huang Z."/>
            <person name="Pippel M."/>
            <person name="Hughes G.M."/>
            <person name="Lavrichenko K."/>
            <person name="Devanna P."/>
            <person name="Winkler S."/>
            <person name="Jermiin L.S."/>
            <person name="Skirmuntt E.C."/>
            <person name="Katzourakis A."/>
            <person name="Burkitt-Gray L."/>
            <person name="Ray D.A."/>
            <person name="Sullivan K.A.M."/>
            <person name="Roscito J.G."/>
            <person name="Kirilenko B.M."/>
            <person name="Davalos L.M."/>
            <person name="Corthals A.P."/>
            <person name="Power M.L."/>
            <person name="Jones G."/>
            <person name="Ransome R.D."/>
            <person name="Dechmann D.K.N."/>
            <person name="Locatelli A.G."/>
            <person name="Puechmaille S.J."/>
            <person name="Fedrigo O."/>
            <person name="Jarvis E.D."/>
            <person name="Hiller M."/>
            <person name="Vernes S.C."/>
            <person name="Myers E.W."/>
            <person name="Teeling E.C."/>
        </authorList>
    </citation>
    <scope>NUCLEOTIDE SEQUENCE [LARGE SCALE GENOMIC DNA]</scope>
    <source>
        <strain evidence="2">Bat1K_MPI-CBG_1</strain>
    </source>
</reference>